<protein>
    <submittedName>
        <fullName evidence="12">Putative porin</fullName>
    </submittedName>
</protein>
<keyword evidence="8" id="KW-0626">Porin</keyword>
<dbReference type="Pfam" id="PF13609">
    <property type="entry name" value="Porin_4"/>
    <property type="match status" value="1"/>
</dbReference>
<evidence type="ECO:0000256" key="5">
    <source>
        <dbReference type="ARBA" id="ARBA00022692"/>
    </source>
</evidence>
<evidence type="ECO:0000256" key="9">
    <source>
        <dbReference type="ARBA" id="ARBA00023136"/>
    </source>
</evidence>
<name>A0A4R1EZ66_9GAMM</name>
<dbReference type="PANTHER" id="PTHR34501">
    <property type="entry name" value="PROTEIN YDDL-RELATED"/>
    <property type="match status" value="1"/>
</dbReference>
<evidence type="ECO:0000256" key="7">
    <source>
        <dbReference type="ARBA" id="ARBA00023065"/>
    </source>
</evidence>
<keyword evidence="7" id="KW-0406">Ion transport</keyword>
<keyword evidence="4" id="KW-1134">Transmembrane beta strand</keyword>
<gene>
    <name evidence="12" type="ORF">EV695_3295</name>
</gene>
<dbReference type="GO" id="GO:0015288">
    <property type="term" value="F:porin activity"/>
    <property type="evidence" value="ECO:0007669"/>
    <property type="project" value="UniProtKB-KW"/>
</dbReference>
<sequence length="321" mass="33733">MKKNIMIKTAIAGAIVAATTATTIADTTLYGRMRAGLVCTDDGSNTDCGLENRSSRFGIKVNQEISDGLTAFGKYEFGVNLDEGALSNGEDTNRLAYVGVKGGFGEVSIGTRWSPLYSYVMSPVDPFQLLGGTSGNNVWDLAGGGYRKGDSINYKNKFGTTGMHLMVVMDDDDADYGGADANGDTDAIDEVQIGAGTKAGPVNLGFAYRDVTDQGSQIGIHAGGKFGMANLGVSLLNTDPENGDDVLSVATLAGFGLGGGKSVNVSIQTTDEDNEPLIVSAEYAHKLSKNYQWFAAVQNADDGDDSTDDVLKYGVGMRLEF</sequence>
<evidence type="ECO:0000256" key="1">
    <source>
        <dbReference type="ARBA" id="ARBA00004571"/>
    </source>
</evidence>
<dbReference type="SUPFAM" id="SSF56935">
    <property type="entry name" value="Porins"/>
    <property type="match status" value="1"/>
</dbReference>
<evidence type="ECO:0000259" key="11">
    <source>
        <dbReference type="Pfam" id="PF13609"/>
    </source>
</evidence>
<keyword evidence="6" id="KW-0732">Signal</keyword>
<dbReference type="Proteomes" id="UP000294887">
    <property type="component" value="Unassembled WGS sequence"/>
</dbReference>
<organism evidence="12 13">
    <name type="scientific">Cocleimonas flava</name>
    <dbReference type="NCBI Taxonomy" id="634765"/>
    <lineage>
        <taxon>Bacteria</taxon>
        <taxon>Pseudomonadati</taxon>
        <taxon>Pseudomonadota</taxon>
        <taxon>Gammaproteobacteria</taxon>
        <taxon>Thiotrichales</taxon>
        <taxon>Thiotrichaceae</taxon>
        <taxon>Cocleimonas</taxon>
    </lineage>
</organism>
<feature type="domain" description="Porin" evidence="11">
    <location>
        <begin position="14"/>
        <end position="304"/>
    </location>
</feature>
<dbReference type="InterPro" id="IPR023614">
    <property type="entry name" value="Porin_dom_sf"/>
</dbReference>
<keyword evidence="10" id="KW-0998">Cell outer membrane</keyword>
<dbReference type="CDD" id="cd00342">
    <property type="entry name" value="gram_neg_porins"/>
    <property type="match status" value="1"/>
</dbReference>
<keyword evidence="3" id="KW-0813">Transport</keyword>
<dbReference type="GO" id="GO:0006811">
    <property type="term" value="P:monoatomic ion transport"/>
    <property type="evidence" value="ECO:0007669"/>
    <property type="project" value="UniProtKB-KW"/>
</dbReference>
<evidence type="ECO:0000313" key="12">
    <source>
        <dbReference type="EMBL" id="TCJ85324.1"/>
    </source>
</evidence>
<accession>A0A4R1EZ66</accession>
<dbReference type="GO" id="GO:0046930">
    <property type="term" value="C:pore complex"/>
    <property type="evidence" value="ECO:0007669"/>
    <property type="project" value="UniProtKB-KW"/>
</dbReference>
<dbReference type="AlphaFoldDB" id="A0A4R1EZ66"/>
<dbReference type="InterPro" id="IPR050298">
    <property type="entry name" value="Gram-neg_bact_OMP"/>
</dbReference>
<evidence type="ECO:0000256" key="3">
    <source>
        <dbReference type="ARBA" id="ARBA00022448"/>
    </source>
</evidence>
<comment type="subunit">
    <text evidence="2">Homotrimer.</text>
</comment>
<dbReference type="Gene3D" id="2.40.160.10">
    <property type="entry name" value="Porin"/>
    <property type="match status" value="1"/>
</dbReference>
<evidence type="ECO:0000256" key="8">
    <source>
        <dbReference type="ARBA" id="ARBA00023114"/>
    </source>
</evidence>
<dbReference type="PANTHER" id="PTHR34501:SF9">
    <property type="entry name" value="MAJOR OUTER MEMBRANE PROTEIN P.IA"/>
    <property type="match status" value="1"/>
</dbReference>
<keyword evidence="13" id="KW-1185">Reference proteome</keyword>
<proteinExistence type="predicted"/>
<evidence type="ECO:0000313" key="13">
    <source>
        <dbReference type="Proteomes" id="UP000294887"/>
    </source>
</evidence>
<comment type="caution">
    <text evidence="12">The sequence shown here is derived from an EMBL/GenBank/DDBJ whole genome shotgun (WGS) entry which is preliminary data.</text>
</comment>
<keyword evidence="5" id="KW-0812">Transmembrane</keyword>
<dbReference type="GO" id="GO:0009279">
    <property type="term" value="C:cell outer membrane"/>
    <property type="evidence" value="ECO:0007669"/>
    <property type="project" value="UniProtKB-SubCell"/>
</dbReference>
<comment type="subcellular location">
    <subcellularLocation>
        <location evidence="1">Cell outer membrane</location>
        <topology evidence="1">Multi-pass membrane protein</topology>
    </subcellularLocation>
</comment>
<evidence type="ECO:0000256" key="10">
    <source>
        <dbReference type="ARBA" id="ARBA00023237"/>
    </source>
</evidence>
<dbReference type="OrthoDB" id="8957883at2"/>
<reference evidence="12 13" key="1">
    <citation type="submission" date="2019-03" db="EMBL/GenBank/DDBJ databases">
        <title>Genomic Encyclopedia of Type Strains, Phase IV (KMG-IV): sequencing the most valuable type-strain genomes for metagenomic binning, comparative biology and taxonomic classification.</title>
        <authorList>
            <person name="Goeker M."/>
        </authorList>
    </citation>
    <scope>NUCLEOTIDE SEQUENCE [LARGE SCALE GENOMIC DNA]</scope>
    <source>
        <strain evidence="12 13">DSM 24830</strain>
    </source>
</reference>
<dbReference type="InterPro" id="IPR033900">
    <property type="entry name" value="Gram_neg_porin_domain"/>
</dbReference>
<keyword evidence="9" id="KW-0472">Membrane</keyword>
<evidence type="ECO:0000256" key="2">
    <source>
        <dbReference type="ARBA" id="ARBA00011233"/>
    </source>
</evidence>
<dbReference type="RefSeq" id="WP_131907020.1">
    <property type="nucleotide sequence ID" value="NZ_BAAAFU010000001.1"/>
</dbReference>
<evidence type="ECO:0000256" key="6">
    <source>
        <dbReference type="ARBA" id="ARBA00022729"/>
    </source>
</evidence>
<evidence type="ECO:0000256" key="4">
    <source>
        <dbReference type="ARBA" id="ARBA00022452"/>
    </source>
</evidence>
<dbReference type="EMBL" id="SMFQ01000004">
    <property type="protein sequence ID" value="TCJ85324.1"/>
    <property type="molecule type" value="Genomic_DNA"/>
</dbReference>